<dbReference type="EMBL" id="JBHLZF010000002">
    <property type="protein sequence ID" value="MFB9897810.1"/>
    <property type="molecule type" value="Genomic_DNA"/>
</dbReference>
<sequence>MWYRTDFVELARQLLPPVLRSKVMMALLKVLVTPLRYLYDLFTSYRTGVTGWLDMTANVQYLEKVLNDAFFLKEDQIYIESGEELPRTAFYHVSEGQAPVYVGGVSTLVVRQEDDVPVQDTFIIYVPSFLCTSLKAEEDKYGGANLRTITNLLNYYKPAGRTYRIEIYDYE</sequence>
<protein>
    <recommendedName>
        <fullName evidence="3">Cyclic nucleotide-binding domain-containing protein</fullName>
    </recommendedName>
</protein>
<evidence type="ECO:0008006" key="3">
    <source>
        <dbReference type="Google" id="ProtNLM"/>
    </source>
</evidence>
<proteinExistence type="predicted"/>
<name>A0ABV5ZKF2_9BACT</name>
<evidence type="ECO:0000313" key="2">
    <source>
        <dbReference type="Proteomes" id="UP001589688"/>
    </source>
</evidence>
<comment type="caution">
    <text evidence="1">The sequence shown here is derived from an EMBL/GenBank/DDBJ whole genome shotgun (WGS) entry which is preliminary data.</text>
</comment>
<dbReference type="RefSeq" id="WP_027951527.1">
    <property type="nucleotide sequence ID" value="NZ_JADU01000001.1"/>
</dbReference>
<organism evidence="1 2">
    <name type="scientific">Hallella seregens ATCC 51272</name>
    <dbReference type="NCBI Taxonomy" id="1336250"/>
    <lineage>
        <taxon>Bacteria</taxon>
        <taxon>Pseudomonadati</taxon>
        <taxon>Bacteroidota</taxon>
        <taxon>Bacteroidia</taxon>
        <taxon>Bacteroidales</taxon>
        <taxon>Prevotellaceae</taxon>
        <taxon>Hallella</taxon>
    </lineage>
</organism>
<dbReference type="Proteomes" id="UP001589688">
    <property type="component" value="Unassembled WGS sequence"/>
</dbReference>
<reference evidence="1 2" key="1">
    <citation type="submission" date="2024-09" db="EMBL/GenBank/DDBJ databases">
        <authorList>
            <person name="Sun Q."/>
            <person name="Mori K."/>
        </authorList>
    </citation>
    <scope>NUCLEOTIDE SEQUENCE [LARGE SCALE GENOMIC DNA]</scope>
    <source>
        <strain evidence="1 2">ATCC 51272</strain>
    </source>
</reference>
<evidence type="ECO:0000313" key="1">
    <source>
        <dbReference type="EMBL" id="MFB9897810.1"/>
    </source>
</evidence>
<accession>A0ABV5ZKF2</accession>
<gene>
    <name evidence="1" type="ORF">ACFFK8_08395</name>
</gene>
<keyword evidence="2" id="KW-1185">Reference proteome</keyword>